<evidence type="ECO:0000313" key="2">
    <source>
        <dbReference type="EMBL" id="SUV15101.1"/>
    </source>
</evidence>
<name>A0A2S0K679_LYSSH</name>
<evidence type="ECO:0000313" key="3">
    <source>
        <dbReference type="Proteomes" id="UP000238825"/>
    </source>
</evidence>
<reference evidence="1 3" key="1">
    <citation type="submission" date="2017-03" db="EMBL/GenBank/DDBJ databases">
        <title>The whole genome sequencing and assembly of Lysinibacillus sphaericus DSM 28T strain.</title>
        <authorList>
            <person name="Lee Y.-J."/>
            <person name="Yi H."/>
            <person name="Bahn Y.-S."/>
            <person name="Kim J.F."/>
            <person name="Lee D.-W."/>
        </authorList>
    </citation>
    <scope>NUCLEOTIDE SEQUENCE [LARGE SCALE GENOMIC DNA]</scope>
    <source>
        <strain evidence="1 3">DSM 28</strain>
    </source>
</reference>
<sequence length="101" mass="11252">MRLQKAVSALSQLPALLMHYGIPANEVISAQYDATIENVNLRVHLLHPESLSKIGIPNSEIVQGRHDYTWTSYHLIKHGISFVANGPAIAPEYVEPYAMPF</sequence>
<gene>
    <name evidence="1" type="ORF">LS41612_22600</name>
    <name evidence="2" type="ORF">NCTC10338_00120</name>
</gene>
<reference evidence="2 4" key="2">
    <citation type="submission" date="2018-06" db="EMBL/GenBank/DDBJ databases">
        <authorList>
            <consortium name="Pathogen Informatics"/>
            <person name="Doyle S."/>
        </authorList>
    </citation>
    <scope>NUCLEOTIDE SEQUENCE [LARGE SCALE GENOMIC DNA]</scope>
    <source>
        <strain evidence="2 4">NCTC10338</strain>
    </source>
</reference>
<dbReference type="EMBL" id="UFSZ01000001">
    <property type="protein sequence ID" value="SUV15101.1"/>
    <property type="molecule type" value="Genomic_DNA"/>
</dbReference>
<evidence type="ECO:0000313" key="4">
    <source>
        <dbReference type="Proteomes" id="UP000255295"/>
    </source>
</evidence>
<dbReference type="GeneID" id="48278999"/>
<protein>
    <submittedName>
        <fullName evidence="1">Uncharacterized protein</fullName>
    </submittedName>
</protein>
<proteinExistence type="predicted"/>
<dbReference type="Proteomes" id="UP000255295">
    <property type="component" value="Unassembled WGS sequence"/>
</dbReference>
<dbReference type="AlphaFoldDB" id="A0A2S0K679"/>
<dbReference type="Proteomes" id="UP000238825">
    <property type="component" value="Chromosome"/>
</dbReference>
<dbReference type="RefSeq" id="WP_024362631.1">
    <property type="nucleotide sequence ID" value="NZ_BJNS01000014.1"/>
</dbReference>
<evidence type="ECO:0000313" key="1">
    <source>
        <dbReference type="EMBL" id="AVK98880.1"/>
    </source>
</evidence>
<accession>A0A2S0K679</accession>
<organism evidence="1 3">
    <name type="scientific">Lysinibacillus sphaericus</name>
    <name type="common">Bacillus sphaericus</name>
    <dbReference type="NCBI Taxonomy" id="1421"/>
    <lineage>
        <taxon>Bacteria</taxon>
        <taxon>Bacillati</taxon>
        <taxon>Bacillota</taxon>
        <taxon>Bacilli</taxon>
        <taxon>Bacillales</taxon>
        <taxon>Bacillaceae</taxon>
        <taxon>Lysinibacillus</taxon>
    </lineage>
</organism>
<dbReference type="EMBL" id="CP019980">
    <property type="protein sequence ID" value="AVK98880.1"/>
    <property type="molecule type" value="Genomic_DNA"/>
</dbReference>